<dbReference type="Pfam" id="PF00561">
    <property type="entry name" value="Abhydrolase_1"/>
    <property type="match status" value="1"/>
</dbReference>
<dbReference type="Proteomes" id="UP001497045">
    <property type="component" value="Unassembled WGS sequence"/>
</dbReference>
<evidence type="ECO:0000259" key="1">
    <source>
        <dbReference type="Pfam" id="PF00561"/>
    </source>
</evidence>
<protein>
    <submittedName>
        <fullName evidence="2">Alpha/beta fold hydrolase</fullName>
    </submittedName>
</protein>
<evidence type="ECO:0000313" key="2">
    <source>
        <dbReference type="EMBL" id="MEL1250531.1"/>
    </source>
</evidence>
<accession>A0ABU9IDM8</accession>
<evidence type="ECO:0000313" key="3">
    <source>
        <dbReference type="Proteomes" id="UP001497045"/>
    </source>
</evidence>
<reference evidence="2 3" key="1">
    <citation type="submission" date="2024-04" db="EMBL/GenBank/DDBJ databases">
        <title>Aurantiacibacter sp. DGU6 16S ribosomal RNA gene Genome sequencing and assembly.</title>
        <authorList>
            <person name="Park S."/>
        </authorList>
    </citation>
    <scope>NUCLEOTIDE SEQUENCE [LARGE SCALE GENOMIC DNA]</scope>
    <source>
        <strain evidence="2 3">DGU6</strain>
    </source>
</reference>
<dbReference type="Gene3D" id="3.40.50.1820">
    <property type="entry name" value="alpha/beta hydrolase"/>
    <property type="match status" value="1"/>
</dbReference>
<organism evidence="2 3">
    <name type="scientific">Aurantiacibacter gilvus</name>
    <dbReference type="NCBI Taxonomy" id="3139141"/>
    <lineage>
        <taxon>Bacteria</taxon>
        <taxon>Pseudomonadati</taxon>
        <taxon>Pseudomonadota</taxon>
        <taxon>Alphaproteobacteria</taxon>
        <taxon>Sphingomonadales</taxon>
        <taxon>Erythrobacteraceae</taxon>
        <taxon>Aurantiacibacter</taxon>
    </lineage>
</organism>
<keyword evidence="2" id="KW-0378">Hydrolase</keyword>
<name>A0ABU9IDM8_9SPHN</name>
<sequence length="250" mass="27113">MELTTDTITAPDGTRIAVHRMGAGRPVLMLHGLFSSAEINWIKFGHAKQLADAGFECIMPDWRVHGDSDAPTDPALYTPGVLVRDALHIVETLGLEDFDLVGFSLGARTATSAVIAGLRPRKLVLAGMGIEGLTNWEKRSAFFVDMIDRFDEIERGDPAFLAKSFMKTQGIDRVAARLLMTQGVEDIGEDQLGALDMPVLILIGDEDRDNGSPERLRDALPDATIAVVPGTHMSSVTKPDMGRALVDFLS</sequence>
<dbReference type="InterPro" id="IPR050266">
    <property type="entry name" value="AB_hydrolase_sf"/>
</dbReference>
<dbReference type="InterPro" id="IPR000073">
    <property type="entry name" value="AB_hydrolase_1"/>
</dbReference>
<dbReference type="GO" id="GO:0016787">
    <property type="term" value="F:hydrolase activity"/>
    <property type="evidence" value="ECO:0007669"/>
    <property type="project" value="UniProtKB-KW"/>
</dbReference>
<proteinExistence type="predicted"/>
<dbReference type="SUPFAM" id="SSF53474">
    <property type="entry name" value="alpha/beta-Hydrolases"/>
    <property type="match status" value="1"/>
</dbReference>
<dbReference type="InterPro" id="IPR029058">
    <property type="entry name" value="AB_hydrolase_fold"/>
</dbReference>
<dbReference type="EMBL" id="JBBYHV010000001">
    <property type="protein sequence ID" value="MEL1250531.1"/>
    <property type="molecule type" value="Genomic_DNA"/>
</dbReference>
<gene>
    <name evidence="2" type="ORF">AAEO60_07600</name>
</gene>
<comment type="caution">
    <text evidence="2">The sequence shown here is derived from an EMBL/GenBank/DDBJ whole genome shotgun (WGS) entry which is preliminary data.</text>
</comment>
<dbReference type="RefSeq" id="WP_341673050.1">
    <property type="nucleotide sequence ID" value="NZ_JBBYHV010000001.1"/>
</dbReference>
<dbReference type="PANTHER" id="PTHR43798">
    <property type="entry name" value="MONOACYLGLYCEROL LIPASE"/>
    <property type="match status" value="1"/>
</dbReference>
<keyword evidence="3" id="KW-1185">Reference proteome</keyword>
<feature type="domain" description="AB hydrolase-1" evidence="1">
    <location>
        <begin position="26"/>
        <end position="115"/>
    </location>
</feature>